<evidence type="ECO:0000256" key="1">
    <source>
        <dbReference type="SAM" id="Phobius"/>
    </source>
</evidence>
<dbReference type="EMBL" id="FSRA01000001">
    <property type="protein sequence ID" value="SIN83097.1"/>
    <property type="molecule type" value="Genomic_DNA"/>
</dbReference>
<keyword evidence="1" id="KW-1133">Transmembrane helix</keyword>
<keyword evidence="1" id="KW-0472">Membrane</keyword>
<feature type="transmembrane region" description="Helical" evidence="1">
    <location>
        <begin position="7"/>
        <end position="26"/>
    </location>
</feature>
<sequence>MYVKTTFLHLIINGHMNFLFILLSTFGNYTPPLTIHVLVALCDNKYQGIVPVPAKIGNGQDPANNLYWGCGYGVKTFLKKQPEWQLIKLIKQPAPYVHERLVFKHRVLRDVHLVADAYDGARMKETITSFLQYASGRNALDIPLDKDTLHAGGDARLICFVGHNGLMDAALPAYPEKADDRARDVAIFACAGKQYFSGPLRRTGANPLIWTTHLMSPEAYTLDAMIDSWLQKEKPALIHEKVAQAYHQYQHCGLKGARRLFATGF</sequence>
<accession>A0A1N6EJE9</accession>
<name>A0A1N6EJE9_9BACT</name>
<organism evidence="2 3">
    <name type="scientific">Chitinophaga niabensis</name>
    <dbReference type="NCBI Taxonomy" id="536979"/>
    <lineage>
        <taxon>Bacteria</taxon>
        <taxon>Pseudomonadati</taxon>
        <taxon>Bacteroidota</taxon>
        <taxon>Chitinophagia</taxon>
        <taxon>Chitinophagales</taxon>
        <taxon>Chitinophagaceae</taxon>
        <taxon>Chitinophaga</taxon>
    </lineage>
</organism>
<gene>
    <name evidence="2" type="ORF">SAMN04488055_1653</name>
</gene>
<reference evidence="2 3" key="1">
    <citation type="submission" date="2016-11" db="EMBL/GenBank/DDBJ databases">
        <authorList>
            <person name="Jaros S."/>
            <person name="Januszkiewicz K."/>
            <person name="Wedrychowicz H."/>
        </authorList>
    </citation>
    <scope>NUCLEOTIDE SEQUENCE [LARGE SCALE GENOMIC DNA]</scope>
    <source>
        <strain evidence="2 3">DSM 24787</strain>
    </source>
</reference>
<protein>
    <submittedName>
        <fullName evidence="2">Uncharacterized protein</fullName>
    </submittedName>
</protein>
<dbReference type="Proteomes" id="UP000185003">
    <property type="component" value="Unassembled WGS sequence"/>
</dbReference>
<dbReference type="STRING" id="536979.SAMN04488055_1653"/>
<proteinExistence type="predicted"/>
<evidence type="ECO:0000313" key="2">
    <source>
        <dbReference type="EMBL" id="SIN83097.1"/>
    </source>
</evidence>
<evidence type="ECO:0000313" key="3">
    <source>
        <dbReference type="Proteomes" id="UP000185003"/>
    </source>
</evidence>
<keyword evidence="1" id="KW-0812">Transmembrane</keyword>
<keyword evidence="3" id="KW-1185">Reference proteome</keyword>
<dbReference type="AlphaFoldDB" id="A0A1N6EJE9"/>